<keyword evidence="11" id="KW-0521">NADP</keyword>
<evidence type="ECO:0000256" key="31">
    <source>
        <dbReference type="ARBA" id="ARBA00049068"/>
    </source>
</evidence>
<comment type="subcellular location">
    <subcellularLocation>
        <location evidence="1">Cytoplasm</location>
    </subcellularLocation>
</comment>
<evidence type="ECO:0000313" key="37">
    <source>
        <dbReference type="EMBL" id="CAL8111986.1"/>
    </source>
</evidence>
<evidence type="ECO:0000256" key="18">
    <source>
        <dbReference type="ARBA" id="ARBA00032297"/>
    </source>
</evidence>
<dbReference type="InterPro" id="IPR014190">
    <property type="entry name" value="PTGR1"/>
</dbReference>
<evidence type="ECO:0000256" key="26">
    <source>
        <dbReference type="ARBA" id="ARBA00048066"/>
    </source>
</evidence>
<comment type="catalytic activity">
    <reaction evidence="32">
        <text>13,14-dihydro-15-oxo-prostaglandin E1 + NADP(+) = 15-oxoprostaglandin E1 + NADPH + H(+)</text>
        <dbReference type="Rhea" id="RHEA:50584"/>
        <dbReference type="ChEBI" id="CHEBI:15378"/>
        <dbReference type="ChEBI" id="CHEBI:57401"/>
        <dbReference type="ChEBI" id="CHEBI:57783"/>
        <dbReference type="ChEBI" id="CHEBI:58349"/>
        <dbReference type="ChEBI" id="CHEBI:133408"/>
    </reaction>
    <physiologicalReaction direction="right-to-left" evidence="32">
        <dbReference type="Rhea" id="RHEA:50586"/>
    </physiologicalReaction>
</comment>
<dbReference type="EMBL" id="CAXLJM020000046">
    <property type="protein sequence ID" value="CAL8111986.1"/>
    <property type="molecule type" value="Genomic_DNA"/>
</dbReference>
<evidence type="ECO:0000256" key="12">
    <source>
        <dbReference type="ARBA" id="ARBA00022990"/>
    </source>
</evidence>
<dbReference type="Gene3D" id="3.40.50.720">
    <property type="entry name" value="NAD(P)-binding Rossmann-like Domain"/>
    <property type="match status" value="1"/>
</dbReference>
<keyword evidence="8" id="KW-0644">Prostaglandin metabolism</keyword>
<evidence type="ECO:0000256" key="30">
    <source>
        <dbReference type="ARBA" id="ARBA00048953"/>
    </source>
</evidence>
<comment type="catalytic activity">
    <reaction evidence="24">
        <text>13,14-dihydro-15-oxo-prostaglandin F1alpha + NADP(+) = 15-oxoprostaglandin F1alpha + NADPH + H(+)</text>
        <dbReference type="Rhea" id="RHEA:50592"/>
        <dbReference type="ChEBI" id="CHEBI:15378"/>
        <dbReference type="ChEBI" id="CHEBI:57783"/>
        <dbReference type="ChEBI" id="CHEBI:58349"/>
        <dbReference type="ChEBI" id="CHEBI:79072"/>
        <dbReference type="ChEBI" id="CHEBI:133411"/>
    </reaction>
    <physiologicalReaction direction="right-to-left" evidence="24">
        <dbReference type="Rhea" id="RHEA:50594"/>
    </physiologicalReaction>
</comment>
<dbReference type="SMART" id="SM00829">
    <property type="entry name" value="PKS_ER"/>
    <property type="match status" value="1"/>
</dbReference>
<feature type="domain" description="Enoyl reductase (ER)" evidence="35">
    <location>
        <begin position="16"/>
        <end position="331"/>
    </location>
</feature>
<evidence type="ECO:0000256" key="17">
    <source>
        <dbReference type="ARBA" id="ARBA00032255"/>
    </source>
</evidence>
<keyword evidence="15" id="KW-0379">Hydroxylation</keyword>
<comment type="catalytic activity">
    <reaction evidence="30">
        <text>6-trans-leukotriene B4 + NADP(+) = 12-oxo-(5S)-hydroxy-(6E,8E,10E,14Z)-eicosatetraenoate + NADPH + H(+)</text>
        <dbReference type="Rhea" id="RHEA:51204"/>
        <dbReference type="ChEBI" id="CHEBI:15378"/>
        <dbReference type="ChEBI" id="CHEBI:57783"/>
        <dbReference type="ChEBI" id="CHEBI:58349"/>
        <dbReference type="ChEBI" id="CHEBI:90723"/>
        <dbReference type="ChEBI" id="CHEBI:133974"/>
    </reaction>
    <physiologicalReaction direction="left-to-right" evidence="30">
        <dbReference type="Rhea" id="RHEA:51205"/>
    </physiologicalReaction>
</comment>
<sequence length="333" mass="36799">MQARKIILKHHFDGEANLNNFEIVEETLPATLRDGEILLKAEFLSVDPYMRPFGDRMNVGDVMVGSQVAKVLKSRHKRFPEGSKVVAYVGWRDLTICSPDTMKAMFSAVFPLPDLKGLPDSYALGACGLTGLSAYFGLIKVCQPKSGETVVVSSAAGAVGSLAGQIAKIKGCKVVGFAGSDEKVSWIKDELGFKFGFNYKEVSADSILKKYCVEGVDCYFDSVGGEFTYSVLRNMNEFGRVALCGAISTYNDPKDNKVPFDYQSMIYKQLKLEGFMVNRWFSEFPEGVGQLAEWIHQGKLKVRETKTQGFENMPQAFLDLFKGKNYGKGIVVA</sequence>
<protein>
    <recommendedName>
        <fullName evidence="6">Prostaglandin reductase 1</fullName>
        <ecNumber evidence="4">1.3.1.48</ecNumber>
        <ecNumber evidence="5">1.3.1.74</ecNumber>
    </recommendedName>
    <alternativeName>
        <fullName evidence="19">15-oxoprostaglandin 13-reductase</fullName>
    </alternativeName>
    <alternativeName>
        <fullName evidence="17">Dithiolethione-inducible gene 1 protein</fullName>
    </alternativeName>
    <alternativeName>
        <fullName evidence="16">Leukotriene B4 12-hydroxydehydrogenase</fullName>
    </alternativeName>
    <alternativeName>
        <fullName evidence="18">NAD(P)H-dependent alkenal/one oxidoreductase</fullName>
    </alternativeName>
</protein>
<evidence type="ECO:0000256" key="4">
    <source>
        <dbReference type="ARBA" id="ARBA00011981"/>
    </source>
</evidence>
<dbReference type="CDD" id="cd08294">
    <property type="entry name" value="leukotriene_B4_DH_like"/>
    <property type="match status" value="1"/>
</dbReference>
<evidence type="ECO:0000256" key="3">
    <source>
        <dbReference type="ARBA" id="ARBA00011852"/>
    </source>
</evidence>
<comment type="catalytic activity">
    <reaction evidence="21">
        <text>decanal + NADP(+) = (2E)-decenal + NADPH + H(+)</text>
        <dbReference type="Rhea" id="RHEA:50612"/>
        <dbReference type="ChEBI" id="CHEBI:15378"/>
        <dbReference type="ChEBI" id="CHEBI:31457"/>
        <dbReference type="ChEBI" id="CHEBI:57783"/>
        <dbReference type="ChEBI" id="CHEBI:58349"/>
        <dbReference type="ChEBI" id="CHEBI:133455"/>
    </reaction>
    <physiologicalReaction direction="right-to-left" evidence="21">
        <dbReference type="Rhea" id="RHEA:50614"/>
    </physiologicalReaction>
</comment>
<keyword evidence="10" id="KW-0276">Fatty acid metabolism</keyword>
<dbReference type="Pfam" id="PF16884">
    <property type="entry name" value="ADH_N_2"/>
    <property type="match status" value="1"/>
</dbReference>
<dbReference type="SUPFAM" id="SSF50129">
    <property type="entry name" value="GroES-like"/>
    <property type="match status" value="2"/>
</dbReference>
<comment type="catalytic activity">
    <reaction evidence="28">
        <text>4-hydroxynonanal + NADP(+) = (E)-4-hydroxynon-2-enal + NADPH + H(+)</text>
        <dbReference type="Rhea" id="RHEA:64736"/>
        <dbReference type="ChEBI" id="CHEBI:15378"/>
        <dbReference type="ChEBI" id="CHEBI:57783"/>
        <dbReference type="ChEBI" id="CHEBI:58349"/>
        <dbReference type="ChEBI" id="CHEBI:58968"/>
        <dbReference type="ChEBI" id="CHEBI:156112"/>
    </reaction>
    <physiologicalReaction direction="right-to-left" evidence="28">
        <dbReference type="Rhea" id="RHEA:64738"/>
    </physiologicalReaction>
</comment>
<dbReference type="EMBL" id="CAXLJM020000032">
    <property type="protein sequence ID" value="CAL8099813.1"/>
    <property type="molecule type" value="Genomic_DNA"/>
</dbReference>
<dbReference type="InterPro" id="IPR013149">
    <property type="entry name" value="ADH-like_C"/>
</dbReference>
<evidence type="ECO:0000256" key="2">
    <source>
        <dbReference type="ARBA" id="ARBA00010460"/>
    </source>
</evidence>
<reference evidence="36 38" key="1">
    <citation type="submission" date="2024-08" db="EMBL/GenBank/DDBJ databases">
        <authorList>
            <person name="Cucini C."/>
            <person name="Frati F."/>
        </authorList>
    </citation>
    <scope>NUCLEOTIDE SEQUENCE [LARGE SCALE GENOMIC DNA]</scope>
</reference>
<evidence type="ECO:0000256" key="23">
    <source>
        <dbReference type="ARBA" id="ARBA00047871"/>
    </source>
</evidence>
<evidence type="ECO:0000256" key="24">
    <source>
        <dbReference type="ARBA" id="ARBA00047878"/>
    </source>
</evidence>
<dbReference type="Pfam" id="PF00107">
    <property type="entry name" value="ADH_zinc_N"/>
    <property type="match status" value="1"/>
</dbReference>
<name>A0ABP1QE74_9HEXA</name>
<comment type="catalytic activity">
    <reaction evidence="25">
        <text>dodecanal + NADP(+) = (2E)-dodecenal + NADPH + H(+)</text>
        <dbReference type="Rhea" id="RHEA:50784"/>
        <dbReference type="ChEBI" id="CHEBI:15378"/>
        <dbReference type="ChEBI" id="CHEBI:27836"/>
        <dbReference type="ChEBI" id="CHEBI:57783"/>
        <dbReference type="ChEBI" id="CHEBI:58349"/>
        <dbReference type="ChEBI" id="CHEBI:133741"/>
    </reaction>
    <physiologicalReaction direction="right-to-left" evidence="25">
        <dbReference type="Rhea" id="RHEA:50786"/>
    </physiologicalReaction>
</comment>
<evidence type="ECO:0000256" key="19">
    <source>
        <dbReference type="ARBA" id="ARBA00033119"/>
    </source>
</evidence>
<comment type="catalytic activity">
    <reaction evidence="33">
        <text>an n-alkanal + NADP(+) = an alk-2-enal + NADPH + H(+)</text>
        <dbReference type="Rhea" id="RHEA:13737"/>
        <dbReference type="ChEBI" id="CHEBI:12834"/>
        <dbReference type="ChEBI" id="CHEBI:13757"/>
        <dbReference type="ChEBI" id="CHEBI:15378"/>
        <dbReference type="ChEBI" id="CHEBI:57783"/>
        <dbReference type="ChEBI" id="CHEBI:58349"/>
        <dbReference type="EC" id="1.3.1.74"/>
    </reaction>
    <physiologicalReaction direction="right-to-left" evidence="33">
        <dbReference type="Rhea" id="RHEA:13739"/>
    </physiologicalReaction>
</comment>
<comment type="catalytic activity">
    <reaction evidence="29">
        <text>20-hydroxy-leukotriene B4 + NADP(+) = 12-oxo-20-hydroxy-leukotriene B4 + NADPH + H(+)</text>
        <dbReference type="Rhea" id="RHEA:51208"/>
        <dbReference type="ChEBI" id="CHEBI:15378"/>
        <dbReference type="ChEBI" id="CHEBI:57460"/>
        <dbReference type="ChEBI" id="CHEBI:57783"/>
        <dbReference type="ChEBI" id="CHEBI:58349"/>
        <dbReference type="ChEBI" id="CHEBI:133346"/>
    </reaction>
    <physiologicalReaction direction="left-to-right" evidence="29">
        <dbReference type="Rhea" id="RHEA:51209"/>
    </physiologicalReaction>
</comment>
<dbReference type="EC" id="1.3.1.48" evidence="4"/>
<evidence type="ECO:0000256" key="1">
    <source>
        <dbReference type="ARBA" id="ARBA00004496"/>
    </source>
</evidence>
<comment type="caution">
    <text evidence="36">The sequence shown here is derived from an EMBL/GenBank/DDBJ whole genome shotgun (WGS) entry which is preliminary data.</text>
</comment>
<evidence type="ECO:0000256" key="16">
    <source>
        <dbReference type="ARBA" id="ARBA00031851"/>
    </source>
</evidence>
<evidence type="ECO:0000256" key="6">
    <source>
        <dbReference type="ARBA" id="ARBA00020651"/>
    </source>
</evidence>
<evidence type="ECO:0000256" key="21">
    <source>
        <dbReference type="ARBA" id="ARBA00047617"/>
    </source>
</evidence>
<gene>
    <name evidence="36" type="ORF">ODALV1_LOCUS10353</name>
    <name evidence="37" type="ORF">ODALV1_LOCUS15445</name>
</gene>
<evidence type="ECO:0000256" key="13">
    <source>
        <dbReference type="ARBA" id="ARBA00023002"/>
    </source>
</evidence>
<evidence type="ECO:0000259" key="35">
    <source>
        <dbReference type="SMART" id="SM00829"/>
    </source>
</evidence>
<comment type="catalytic activity">
    <reaction evidence="20">
        <text>octanal + NADP(+) = (2E)-octenal + NADPH + H(+)</text>
        <dbReference type="Rhea" id="RHEA:50780"/>
        <dbReference type="ChEBI" id="CHEBI:15378"/>
        <dbReference type="ChEBI" id="CHEBI:17935"/>
        <dbReference type="ChEBI" id="CHEBI:57783"/>
        <dbReference type="ChEBI" id="CHEBI:58349"/>
        <dbReference type="ChEBI" id="CHEBI:61748"/>
    </reaction>
    <physiologicalReaction direction="right-to-left" evidence="20">
        <dbReference type="Rhea" id="RHEA:50782"/>
    </physiologicalReaction>
</comment>
<dbReference type="InterPro" id="IPR011032">
    <property type="entry name" value="GroES-like_sf"/>
</dbReference>
<proteinExistence type="inferred from homology"/>
<dbReference type="InterPro" id="IPR036291">
    <property type="entry name" value="NAD(P)-bd_dom_sf"/>
</dbReference>
<comment type="catalytic activity">
    <reaction evidence="23">
        <text>leukotriene B4 + NADP(+) = 12-oxo-leukotriene B4 + NADPH + H(+)</text>
        <dbReference type="Rhea" id="RHEA:50608"/>
        <dbReference type="ChEBI" id="CHEBI:15378"/>
        <dbReference type="ChEBI" id="CHEBI:57461"/>
        <dbReference type="ChEBI" id="CHEBI:57783"/>
        <dbReference type="ChEBI" id="CHEBI:58349"/>
        <dbReference type="ChEBI" id="CHEBI:133309"/>
    </reaction>
    <physiologicalReaction direction="left-to-right" evidence="23">
        <dbReference type="Rhea" id="RHEA:50609"/>
    </physiologicalReaction>
</comment>
<evidence type="ECO:0000256" key="5">
    <source>
        <dbReference type="ARBA" id="ARBA00012410"/>
    </source>
</evidence>
<comment type="subunit">
    <text evidence="3">Monomer or homodimer.</text>
</comment>
<dbReference type="Proteomes" id="UP001642540">
    <property type="component" value="Unassembled WGS sequence"/>
</dbReference>
<evidence type="ECO:0000256" key="15">
    <source>
        <dbReference type="ARBA" id="ARBA00023278"/>
    </source>
</evidence>
<dbReference type="PANTHER" id="PTHR43205:SF7">
    <property type="entry name" value="PROSTAGLANDIN REDUCTASE 1"/>
    <property type="match status" value="1"/>
</dbReference>
<evidence type="ECO:0000256" key="10">
    <source>
        <dbReference type="ARBA" id="ARBA00022832"/>
    </source>
</evidence>
<evidence type="ECO:0000256" key="29">
    <source>
        <dbReference type="ARBA" id="ARBA00048591"/>
    </source>
</evidence>
<dbReference type="InterPro" id="IPR020843">
    <property type="entry name" value="ER"/>
</dbReference>
<keyword evidence="38" id="KW-1185">Reference proteome</keyword>
<accession>A0ABP1QE74</accession>
<comment type="catalytic activity">
    <reaction evidence="31">
        <text>(5S,12S)-dihydroxy-(6E,10E,12E,14Z)-eicosatetraenoate + NADP(+) = 12-oxo-(5S)-hydroxy-(6E,8E,10E,14Z)-eicosatetraenoate + NADPH + H(+)</text>
        <dbReference type="Rhea" id="RHEA:51212"/>
        <dbReference type="ChEBI" id="CHEBI:15378"/>
        <dbReference type="ChEBI" id="CHEBI:57783"/>
        <dbReference type="ChEBI" id="CHEBI:58349"/>
        <dbReference type="ChEBI" id="CHEBI:133974"/>
        <dbReference type="ChEBI" id="CHEBI:133975"/>
    </reaction>
    <physiologicalReaction direction="left-to-right" evidence="31">
        <dbReference type="Rhea" id="RHEA:51213"/>
    </physiologicalReaction>
</comment>
<comment type="similarity">
    <text evidence="2">Belongs to the NADP-dependent oxidoreductase L4BD family.</text>
</comment>
<keyword evidence="12" id="KW-0007">Acetylation</keyword>
<evidence type="ECO:0000256" key="14">
    <source>
        <dbReference type="ARBA" id="ARBA00023098"/>
    </source>
</evidence>
<dbReference type="InterPro" id="IPR041694">
    <property type="entry name" value="ADH_N_2"/>
</dbReference>
<dbReference type="SUPFAM" id="SSF51735">
    <property type="entry name" value="NAD(P)-binding Rossmann-fold domains"/>
    <property type="match status" value="1"/>
</dbReference>
<evidence type="ECO:0000256" key="27">
    <source>
        <dbReference type="ARBA" id="ARBA00048290"/>
    </source>
</evidence>
<comment type="catalytic activity">
    <reaction evidence="26">
        <text>nonan-2-one + NADP(+) = (3E)-nonen-2-one + NADPH + H(+)</text>
        <dbReference type="Rhea" id="RHEA:50616"/>
        <dbReference type="ChEBI" id="CHEBI:15378"/>
        <dbReference type="ChEBI" id="CHEBI:57783"/>
        <dbReference type="ChEBI" id="CHEBI:58349"/>
        <dbReference type="ChEBI" id="CHEBI:77927"/>
        <dbReference type="ChEBI" id="CHEBI:133457"/>
    </reaction>
    <physiologicalReaction direction="right-to-left" evidence="26">
        <dbReference type="Rhea" id="RHEA:50618"/>
    </physiologicalReaction>
</comment>
<evidence type="ECO:0000256" key="32">
    <source>
        <dbReference type="ARBA" id="ARBA00049070"/>
    </source>
</evidence>
<evidence type="ECO:0000256" key="9">
    <source>
        <dbReference type="ARBA" id="ARBA00022553"/>
    </source>
</evidence>
<keyword evidence="9" id="KW-0597">Phosphoprotein</keyword>
<keyword evidence="14" id="KW-0443">Lipid metabolism</keyword>
<comment type="catalytic activity">
    <reaction evidence="27">
        <text>13,14-dihydro-15-oxo-PGF2alpha + NADP(+) = 15-oxoprostaglandin F2alpha + NADPH + H(+)</text>
        <dbReference type="Rhea" id="RHEA:50588"/>
        <dbReference type="ChEBI" id="CHEBI:15378"/>
        <dbReference type="ChEBI" id="CHEBI:57783"/>
        <dbReference type="ChEBI" id="CHEBI:58349"/>
        <dbReference type="ChEBI" id="CHEBI:133374"/>
        <dbReference type="ChEBI" id="CHEBI:133409"/>
    </reaction>
    <physiologicalReaction direction="right-to-left" evidence="27">
        <dbReference type="Rhea" id="RHEA:50590"/>
    </physiologicalReaction>
</comment>
<dbReference type="PANTHER" id="PTHR43205">
    <property type="entry name" value="PROSTAGLANDIN REDUCTASE"/>
    <property type="match status" value="1"/>
</dbReference>
<keyword evidence="7" id="KW-0963">Cytoplasm</keyword>
<evidence type="ECO:0000256" key="33">
    <source>
        <dbReference type="ARBA" id="ARBA00049179"/>
    </source>
</evidence>
<dbReference type="EC" id="1.3.1.74" evidence="5"/>
<organism evidence="36 38">
    <name type="scientific">Orchesella dallaii</name>
    <dbReference type="NCBI Taxonomy" id="48710"/>
    <lineage>
        <taxon>Eukaryota</taxon>
        <taxon>Metazoa</taxon>
        <taxon>Ecdysozoa</taxon>
        <taxon>Arthropoda</taxon>
        <taxon>Hexapoda</taxon>
        <taxon>Collembola</taxon>
        <taxon>Entomobryomorpha</taxon>
        <taxon>Entomobryoidea</taxon>
        <taxon>Orchesellidae</taxon>
        <taxon>Orchesellinae</taxon>
        <taxon>Orchesella</taxon>
    </lineage>
</organism>
<evidence type="ECO:0000256" key="22">
    <source>
        <dbReference type="ARBA" id="ARBA00047742"/>
    </source>
</evidence>
<comment type="catalytic activity">
    <reaction evidence="34">
        <text>hexanal + NADP(+) = (E)-hex-2-enal + NADPH + H(+)</text>
        <dbReference type="Rhea" id="RHEA:50776"/>
        <dbReference type="ChEBI" id="CHEBI:15378"/>
        <dbReference type="ChEBI" id="CHEBI:28913"/>
        <dbReference type="ChEBI" id="CHEBI:57783"/>
        <dbReference type="ChEBI" id="CHEBI:58349"/>
        <dbReference type="ChEBI" id="CHEBI:88528"/>
    </reaction>
    <physiologicalReaction direction="right-to-left" evidence="34">
        <dbReference type="Rhea" id="RHEA:50778"/>
    </physiologicalReaction>
</comment>
<evidence type="ECO:0000313" key="38">
    <source>
        <dbReference type="Proteomes" id="UP001642540"/>
    </source>
</evidence>
<evidence type="ECO:0000256" key="34">
    <source>
        <dbReference type="ARBA" id="ARBA00049368"/>
    </source>
</evidence>
<evidence type="ECO:0000313" key="36">
    <source>
        <dbReference type="EMBL" id="CAL8099813.1"/>
    </source>
</evidence>
<comment type="catalytic activity">
    <reaction evidence="22">
        <text>pentan-2-one + NADP(+) = (E)-pent-3-en-2-one + NADPH + H(+)</text>
        <dbReference type="Rhea" id="RHEA:50788"/>
        <dbReference type="ChEBI" id="CHEBI:15378"/>
        <dbReference type="ChEBI" id="CHEBI:16472"/>
        <dbReference type="ChEBI" id="CHEBI:57783"/>
        <dbReference type="ChEBI" id="CHEBI:58349"/>
        <dbReference type="ChEBI" id="CHEBI:145276"/>
    </reaction>
    <physiologicalReaction direction="right-to-left" evidence="22">
        <dbReference type="Rhea" id="RHEA:50790"/>
    </physiologicalReaction>
</comment>
<evidence type="ECO:0000256" key="20">
    <source>
        <dbReference type="ARBA" id="ARBA00047461"/>
    </source>
</evidence>
<dbReference type="Gene3D" id="3.90.180.10">
    <property type="entry name" value="Medium-chain alcohol dehydrogenases, catalytic domain"/>
    <property type="match status" value="1"/>
</dbReference>
<evidence type="ECO:0000256" key="28">
    <source>
        <dbReference type="ARBA" id="ARBA00048387"/>
    </source>
</evidence>
<keyword evidence="13" id="KW-0560">Oxidoreductase</keyword>
<evidence type="ECO:0000256" key="25">
    <source>
        <dbReference type="ARBA" id="ARBA00047903"/>
    </source>
</evidence>
<dbReference type="InterPro" id="IPR045010">
    <property type="entry name" value="MDR_fam"/>
</dbReference>
<evidence type="ECO:0000256" key="11">
    <source>
        <dbReference type="ARBA" id="ARBA00022857"/>
    </source>
</evidence>
<evidence type="ECO:0000256" key="8">
    <source>
        <dbReference type="ARBA" id="ARBA00022501"/>
    </source>
</evidence>
<evidence type="ECO:0000256" key="7">
    <source>
        <dbReference type="ARBA" id="ARBA00022490"/>
    </source>
</evidence>